<dbReference type="SUPFAM" id="SSF51905">
    <property type="entry name" value="FAD/NAD(P)-binding domain"/>
    <property type="match status" value="1"/>
</dbReference>
<proteinExistence type="predicted"/>
<dbReference type="PATRIC" id="fig|1178515.4.peg.3322"/>
<dbReference type="PRINTS" id="PR00368">
    <property type="entry name" value="FADPNR"/>
</dbReference>
<evidence type="ECO:0000256" key="1">
    <source>
        <dbReference type="ARBA" id="ARBA00023002"/>
    </source>
</evidence>
<evidence type="ECO:0000313" key="2">
    <source>
        <dbReference type="EMBL" id="ANE47621.1"/>
    </source>
</evidence>
<organism evidence="2 3">
    <name type="scientific">Paenibacillus swuensis</name>
    <dbReference type="NCBI Taxonomy" id="1178515"/>
    <lineage>
        <taxon>Bacteria</taxon>
        <taxon>Bacillati</taxon>
        <taxon>Bacillota</taxon>
        <taxon>Bacilli</taxon>
        <taxon>Bacillales</taxon>
        <taxon>Paenibacillaceae</taxon>
        <taxon>Paenibacillus</taxon>
    </lineage>
</organism>
<sequence length="324" mass="35918">MEDIIVIGAGPCGLSAAIELQQAGFRPLIIEKHNIVHSIYLYPTYLQFFSTPELLEIGNIPFTTPHEKPNRQEALAYYRNAAKLHQLRIQSYTEAVAVRKNDTIFEVETIRQNGNKETLKASHVVIATGYFDHPNRLGIPGEDLPNVTHYYREAHPYANMRTLIIGGNNSAVDAAMDLLRVGAEVTIVYRGEQLSAGIKPWVKPLFESMIEKGRIRMLLGSRVVNIEEQTVTVDIGNSQTEVIASDFVLALTGFRPDRTLLATAGIHLTEGQTVPDYNRDTMETSVPGLYIAGVIASGSNANEIFIESGRHHGKYIAQHLITNP</sequence>
<gene>
    <name evidence="2" type="ORF">SY83_16515</name>
</gene>
<dbReference type="PRINTS" id="PR00469">
    <property type="entry name" value="PNDRDTASEII"/>
</dbReference>
<dbReference type="InterPro" id="IPR051691">
    <property type="entry name" value="Metab_Enz_Cyan_OpOx_G3PDH"/>
</dbReference>
<dbReference type="AlphaFoldDB" id="A0A172TKQ4"/>
<dbReference type="PANTHER" id="PTHR42949:SF3">
    <property type="entry name" value="ANAEROBIC GLYCEROL-3-PHOSPHATE DEHYDROGENASE SUBUNIT B"/>
    <property type="match status" value="1"/>
</dbReference>
<dbReference type="EMBL" id="CP011388">
    <property type="protein sequence ID" value="ANE47621.1"/>
    <property type="molecule type" value="Genomic_DNA"/>
</dbReference>
<dbReference type="RefSeq" id="WP_068608499.1">
    <property type="nucleotide sequence ID" value="NZ_CP011388.1"/>
</dbReference>
<name>A0A172TKQ4_9BACL</name>
<dbReference type="Proteomes" id="UP000076927">
    <property type="component" value="Chromosome"/>
</dbReference>
<dbReference type="OrthoDB" id="9778740at2"/>
<reference evidence="2 3" key="1">
    <citation type="submission" date="2015-01" db="EMBL/GenBank/DDBJ databases">
        <title>Paenibacillus swuensis/DY6/whole genome sequencing.</title>
        <authorList>
            <person name="Kim M.K."/>
            <person name="Srinivasan S."/>
            <person name="Lee J.-J."/>
        </authorList>
    </citation>
    <scope>NUCLEOTIDE SEQUENCE [LARGE SCALE GENOMIC DNA]</scope>
    <source>
        <strain evidence="2 3">DY6</strain>
    </source>
</reference>
<dbReference type="InterPro" id="IPR036188">
    <property type="entry name" value="FAD/NAD-bd_sf"/>
</dbReference>
<dbReference type="STRING" id="1178515.SY83_16515"/>
<dbReference type="KEGG" id="pswu:SY83_16515"/>
<protein>
    <submittedName>
        <fullName evidence="2">Uncharacterized protein</fullName>
    </submittedName>
</protein>
<dbReference type="PANTHER" id="PTHR42949">
    <property type="entry name" value="ANAEROBIC GLYCEROL-3-PHOSPHATE DEHYDROGENASE SUBUNIT B"/>
    <property type="match status" value="1"/>
</dbReference>
<dbReference type="InterPro" id="IPR023856">
    <property type="entry name" value="Bdr"/>
</dbReference>
<keyword evidence="1" id="KW-0560">Oxidoreductase</keyword>
<dbReference type="GO" id="GO:0016491">
    <property type="term" value="F:oxidoreductase activity"/>
    <property type="evidence" value="ECO:0007669"/>
    <property type="project" value="UniProtKB-KW"/>
</dbReference>
<dbReference type="Pfam" id="PF13738">
    <property type="entry name" value="Pyr_redox_3"/>
    <property type="match status" value="1"/>
</dbReference>
<accession>A0A172TKQ4</accession>
<keyword evidence="3" id="KW-1185">Reference proteome</keyword>
<dbReference type="Gene3D" id="3.50.50.60">
    <property type="entry name" value="FAD/NAD(P)-binding domain"/>
    <property type="match status" value="1"/>
</dbReference>
<dbReference type="NCBIfam" id="TIGR04018">
    <property type="entry name" value="Bthiol_YpdA"/>
    <property type="match status" value="1"/>
</dbReference>
<evidence type="ECO:0000313" key="3">
    <source>
        <dbReference type="Proteomes" id="UP000076927"/>
    </source>
</evidence>